<dbReference type="GeneID" id="19486968"/>
<dbReference type="OrthoDB" id="37208at10239"/>
<sequence>MEDVGSNPTVGKNWITDAFNVKASEVSCALPKPRGSWFQTNQPVC</sequence>
<reference evidence="1 2" key="1">
    <citation type="journal article" date="2014" name="Genome Announc.">
        <title>Complete Genome Sequences of Two Escherichia coli O157:H7 Phages Effective in Limiting Contamination of Food Products.</title>
        <authorList>
            <person name="Hong Y."/>
            <person name="Pan Y."/>
            <person name="Harman N.J."/>
            <person name="Ebner P.D."/>
        </authorList>
    </citation>
    <scope>NUCLEOTIDE SEQUENCE [LARGE SCALE GENOMIC DNA]</scope>
</reference>
<evidence type="ECO:0000313" key="1">
    <source>
        <dbReference type="EMBL" id="AHN83510.1"/>
    </source>
</evidence>
<dbReference type="EMBL" id="KJ190157">
    <property type="protein sequence ID" value="AHN83510.1"/>
    <property type="molecule type" value="Genomic_DNA"/>
</dbReference>
<dbReference type="RefSeq" id="YP_009031699.1">
    <property type="nucleotide sequence ID" value="NC_024139.1"/>
</dbReference>
<organism evidence="1 2">
    <name type="scientific">Escherichia phage vB_EcoS_FFH_1</name>
    <dbReference type="NCBI Taxonomy" id="1446489"/>
    <lineage>
        <taxon>Viruses</taxon>
        <taxon>Duplodnaviria</taxon>
        <taxon>Heunggongvirae</taxon>
        <taxon>Uroviricota</taxon>
        <taxon>Caudoviricetes</taxon>
        <taxon>Demerecviridae</taxon>
        <taxon>Markadamsvirinae</taxon>
        <taxon>Tequintavirus</taxon>
        <taxon>Tequintavirus FFH1</taxon>
    </lineage>
</organism>
<proteinExistence type="predicted"/>
<dbReference type="KEGG" id="vg:19486968"/>
<keyword evidence="2" id="KW-1185">Reference proteome</keyword>
<evidence type="ECO:0000313" key="2">
    <source>
        <dbReference type="Proteomes" id="UP000026908"/>
    </source>
</evidence>
<name>A0A023MH73_9CAUD</name>
<dbReference type="Proteomes" id="UP000026908">
    <property type="component" value="Segment"/>
</dbReference>
<protein>
    <submittedName>
        <fullName evidence="1">Uncharacterized protein</fullName>
    </submittedName>
</protein>
<accession>A0A023MH73</accession>